<evidence type="ECO:0000256" key="1">
    <source>
        <dbReference type="SAM" id="MobiDB-lite"/>
    </source>
</evidence>
<protein>
    <recommendedName>
        <fullName evidence="5">WD40 repeat domain-containing protein</fullName>
    </recommendedName>
</protein>
<dbReference type="Gene3D" id="2.130.10.10">
    <property type="entry name" value="YVTN repeat-like/Quinoprotein amine dehydrogenase"/>
    <property type="match status" value="1"/>
</dbReference>
<keyword evidence="2" id="KW-0472">Membrane</keyword>
<dbReference type="EMBL" id="WBVM01000001">
    <property type="protein sequence ID" value="KAB2810911.1"/>
    <property type="molecule type" value="Genomic_DNA"/>
</dbReference>
<dbReference type="SUPFAM" id="SSF69304">
    <property type="entry name" value="Tricorn protease N-terminal domain"/>
    <property type="match status" value="1"/>
</dbReference>
<evidence type="ECO:0008006" key="5">
    <source>
        <dbReference type="Google" id="ProtNLM"/>
    </source>
</evidence>
<sequence length="410" mass="43318">MNLEDVMTTHADRAGEPVLTLRDVQQRAQRIQRRRRTGAAVAVGAAVAAVVLPATLLAGGHPDSAPRPGPASSGPSINADAVQQDPLDMRIARAEPGGAPPTVAWIEGRTLHRLDGSTVRLGHDYDELDVVGGDTYLAVRRGNDAETAGSSLDELGADGNVVSTRLIAPTSQASVVTSADRTVAAWTTPDGEVQVWDRDGERTLASTGRSSWTGNAVAVFGSQTCGDPGDGCRVVVNDPDSDPVAYTRDGSEPVGGNFLNILAVSPDDDLVAGLRPGPGGTSCTLIWDRSDDEDLQDCASSRTSPFAFSPDGAHTAEYPPTRDGEPAWIDIRDARTGELAAKIVARGDSDTSNIEPVVWEDARHYLVVALHQGRWLLLRGDLDGRLEIVEGPTDGPDAQQPYVSPYVIAR</sequence>
<feature type="region of interest" description="Disordered" evidence="1">
    <location>
        <begin position="299"/>
        <end position="323"/>
    </location>
</feature>
<evidence type="ECO:0000313" key="3">
    <source>
        <dbReference type="EMBL" id="KAB2810911.1"/>
    </source>
</evidence>
<keyword evidence="2" id="KW-1133">Transmembrane helix</keyword>
<name>A0A7J5DY29_NOCSI</name>
<evidence type="ECO:0000256" key="2">
    <source>
        <dbReference type="SAM" id="Phobius"/>
    </source>
</evidence>
<evidence type="ECO:0000313" key="4">
    <source>
        <dbReference type="Proteomes" id="UP000449906"/>
    </source>
</evidence>
<gene>
    <name evidence="3" type="ORF">F9L07_02915</name>
</gene>
<proteinExistence type="predicted"/>
<reference evidence="3 4" key="1">
    <citation type="submission" date="2019-09" db="EMBL/GenBank/DDBJ databases">
        <title>Pimelobacter sp. isolated from Paulinella.</title>
        <authorList>
            <person name="Jeong S.E."/>
        </authorList>
    </citation>
    <scope>NUCLEOTIDE SEQUENCE [LARGE SCALE GENOMIC DNA]</scope>
    <source>
        <strain evidence="3 4">Pch-N</strain>
    </source>
</reference>
<dbReference type="RefSeq" id="WP_151578456.1">
    <property type="nucleotide sequence ID" value="NZ_WBVM01000001.1"/>
</dbReference>
<organism evidence="3 4">
    <name type="scientific">Nocardioides simplex</name>
    <name type="common">Arthrobacter simplex</name>
    <dbReference type="NCBI Taxonomy" id="2045"/>
    <lineage>
        <taxon>Bacteria</taxon>
        <taxon>Bacillati</taxon>
        <taxon>Actinomycetota</taxon>
        <taxon>Actinomycetes</taxon>
        <taxon>Propionibacteriales</taxon>
        <taxon>Nocardioidaceae</taxon>
        <taxon>Pimelobacter</taxon>
    </lineage>
</organism>
<comment type="caution">
    <text evidence="3">The sequence shown here is derived from an EMBL/GenBank/DDBJ whole genome shotgun (WGS) entry which is preliminary data.</text>
</comment>
<keyword evidence="2" id="KW-0812">Transmembrane</keyword>
<accession>A0A7J5DY29</accession>
<dbReference type="AlphaFoldDB" id="A0A7J5DY29"/>
<dbReference type="InterPro" id="IPR015943">
    <property type="entry name" value="WD40/YVTN_repeat-like_dom_sf"/>
</dbReference>
<feature type="transmembrane region" description="Helical" evidence="2">
    <location>
        <begin position="37"/>
        <end position="58"/>
    </location>
</feature>
<feature type="region of interest" description="Disordered" evidence="1">
    <location>
        <begin position="61"/>
        <end position="80"/>
    </location>
</feature>
<dbReference type="Proteomes" id="UP000449906">
    <property type="component" value="Unassembled WGS sequence"/>
</dbReference>